<dbReference type="AlphaFoldDB" id="G9KLU4"/>
<evidence type="ECO:0000256" key="4">
    <source>
        <dbReference type="ARBA" id="ARBA00035422"/>
    </source>
</evidence>
<comment type="similarity">
    <text evidence="1">Belongs to the universal ribosomal protein uS8 family.</text>
</comment>
<dbReference type="EMBL" id="JP017275">
    <property type="protein sequence ID" value="AES05873.1"/>
    <property type="molecule type" value="mRNA"/>
</dbReference>
<feature type="region of interest" description="Disordered" evidence="5">
    <location>
        <begin position="1"/>
        <end position="30"/>
    </location>
</feature>
<dbReference type="GO" id="GO:1990904">
    <property type="term" value="C:ribonucleoprotein complex"/>
    <property type="evidence" value="ECO:0007669"/>
    <property type="project" value="UniProtKB-KW"/>
</dbReference>
<keyword evidence="2 6" id="KW-0689">Ribosomal protein</keyword>
<dbReference type="InterPro" id="IPR000630">
    <property type="entry name" value="Ribosomal_uS8"/>
</dbReference>
<sequence>SREERQSQARTKPGSEFKQGYTGEREVTGDQRAGKIAVKPTGRLNMCGAISPRCDVLKDLEKWQNNLLPYHYLGFIIWIISGINQPLTSGLMDHEEAR</sequence>
<dbReference type="PANTHER" id="PTHR11758">
    <property type="entry name" value="40S RIBOSOMAL PROTEIN S15A"/>
    <property type="match status" value="1"/>
</dbReference>
<accession>G9KLU4</accession>
<dbReference type="Gene3D" id="3.30.1490.10">
    <property type="match status" value="1"/>
</dbReference>
<name>G9KLU4_MUSPF</name>
<evidence type="ECO:0000256" key="5">
    <source>
        <dbReference type="SAM" id="MobiDB-lite"/>
    </source>
</evidence>
<evidence type="ECO:0000313" key="6">
    <source>
        <dbReference type="EMBL" id="AES05873.1"/>
    </source>
</evidence>
<dbReference type="GO" id="GO:0003735">
    <property type="term" value="F:structural constituent of ribosome"/>
    <property type="evidence" value="ECO:0007669"/>
    <property type="project" value="InterPro"/>
</dbReference>
<dbReference type="SUPFAM" id="SSF56047">
    <property type="entry name" value="Ribosomal protein S8"/>
    <property type="match status" value="1"/>
</dbReference>
<dbReference type="GO" id="GO:0006412">
    <property type="term" value="P:translation"/>
    <property type="evidence" value="ECO:0007669"/>
    <property type="project" value="InterPro"/>
</dbReference>
<dbReference type="InterPro" id="IPR035987">
    <property type="entry name" value="Ribosomal_uS8_sf"/>
</dbReference>
<dbReference type="GO" id="GO:0005840">
    <property type="term" value="C:ribosome"/>
    <property type="evidence" value="ECO:0007669"/>
    <property type="project" value="UniProtKB-KW"/>
</dbReference>
<keyword evidence="3" id="KW-0687">Ribonucleoprotein</keyword>
<proteinExistence type="evidence at transcript level"/>
<reference evidence="6" key="1">
    <citation type="journal article" date="2013" name="J. Virol.">
        <title>Sequencing, annotation, and characterization of the influenza ferret infectome.</title>
        <authorList>
            <person name="Leon A.J."/>
            <person name="Banner D."/>
            <person name="Xu L."/>
            <person name="Ran L."/>
            <person name="Peng Z."/>
            <person name="Yi K."/>
            <person name="Chen C."/>
            <person name="Xu F."/>
            <person name="Huang J."/>
            <person name="Zhao Z."/>
            <person name="Lin Z."/>
            <person name="Huang S.H."/>
            <person name="Fang Y."/>
            <person name="Kelvin A.A."/>
            <person name="Ross T.M."/>
            <person name="Farooqui A."/>
            <person name="Kelvin D.J."/>
        </authorList>
    </citation>
    <scope>NUCLEOTIDE SEQUENCE</scope>
    <source>
        <tissue evidence="6">Lungs</tissue>
    </source>
</reference>
<evidence type="ECO:0000256" key="3">
    <source>
        <dbReference type="ARBA" id="ARBA00023274"/>
    </source>
</evidence>
<evidence type="ECO:0000256" key="1">
    <source>
        <dbReference type="ARBA" id="ARBA00006471"/>
    </source>
</evidence>
<protein>
    <recommendedName>
        <fullName evidence="4">40S ribosomal protein S15a</fullName>
    </recommendedName>
</protein>
<evidence type="ECO:0000256" key="2">
    <source>
        <dbReference type="ARBA" id="ARBA00022980"/>
    </source>
</evidence>
<feature type="non-terminal residue" evidence="6">
    <location>
        <position position="1"/>
    </location>
</feature>
<feature type="non-terminal residue" evidence="6">
    <location>
        <position position="98"/>
    </location>
</feature>
<organism evidence="6">
    <name type="scientific">Mustela putorius furo</name>
    <name type="common">European domestic ferret</name>
    <name type="synonym">Mustela furo</name>
    <dbReference type="NCBI Taxonomy" id="9669"/>
    <lineage>
        <taxon>Eukaryota</taxon>
        <taxon>Metazoa</taxon>
        <taxon>Chordata</taxon>
        <taxon>Craniata</taxon>
        <taxon>Vertebrata</taxon>
        <taxon>Euteleostomi</taxon>
        <taxon>Mammalia</taxon>
        <taxon>Eutheria</taxon>
        <taxon>Laurasiatheria</taxon>
        <taxon>Carnivora</taxon>
        <taxon>Caniformia</taxon>
        <taxon>Musteloidea</taxon>
        <taxon>Mustelidae</taxon>
        <taxon>Mustelinae</taxon>
        <taxon>Mustela</taxon>
    </lineage>
</organism>